<evidence type="ECO:0000256" key="1">
    <source>
        <dbReference type="SAM" id="Phobius"/>
    </source>
</evidence>
<keyword evidence="1" id="KW-0812">Transmembrane</keyword>
<feature type="transmembrane region" description="Helical" evidence="1">
    <location>
        <begin position="34"/>
        <end position="52"/>
    </location>
</feature>
<protein>
    <recommendedName>
        <fullName evidence="5">MFS transporter</fullName>
    </recommendedName>
</protein>
<proteinExistence type="predicted"/>
<evidence type="ECO:0000313" key="3">
    <source>
        <dbReference type="EMBL" id="MDP9887385.1"/>
    </source>
</evidence>
<sequence length="196" mass="20133">MSAPFRLPRAVAFTAAMFALAAWAHVLAGGVLPQPAIVAGIAALVLAPVTILSKTRISAPAMIGLLGSSQLVLHWAFDALSVSATFTPAAGAHVHDASPLSPAAAALMPEHAALPGALMLVLHAAATLATALVLARGEAAVWALAAWLRPLVRILAATAVPEWPRIPAPAAVVIPFRWRNLRLPALRGPPAFHAAL</sequence>
<gene>
    <name evidence="3" type="ORF">J2X98_000956</name>
</gene>
<reference evidence="3 4" key="1">
    <citation type="submission" date="2023-07" db="EMBL/GenBank/DDBJ databases">
        <title>Sorghum-associated microbial communities from plants grown in Nebraska, USA.</title>
        <authorList>
            <person name="Schachtman D."/>
        </authorList>
    </citation>
    <scope>NUCLEOTIDE SEQUENCE [LARGE SCALE GENOMIC DNA]</scope>
    <source>
        <strain evidence="3 4">CC222</strain>
    </source>
</reference>
<evidence type="ECO:0008006" key="5">
    <source>
        <dbReference type="Google" id="ProtNLM"/>
    </source>
</evidence>
<feature type="signal peptide" evidence="2">
    <location>
        <begin position="1"/>
        <end position="24"/>
    </location>
</feature>
<feature type="chain" id="PRO_5046313760" description="MFS transporter" evidence="2">
    <location>
        <begin position="25"/>
        <end position="196"/>
    </location>
</feature>
<evidence type="ECO:0000256" key="2">
    <source>
        <dbReference type="SAM" id="SignalP"/>
    </source>
</evidence>
<evidence type="ECO:0000313" key="4">
    <source>
        <dbReference type="Proteomes" id="UP001226577"/>
    </source>
</evidence>
<accession>A0ABT9RQ76</accession>
<keyword evidence="4" id="KW-1185">Reference proteome</keyword>
<dbReference type="Proteomes" id="UP001226577">
    <property type="component" value="Unassembled WGS sequence"/>
</dbReference>
<dbReference type="RefSeq" id="WP_307304843.1">
    <property type="nucleotide sequence ID" value="NZ_JAUSRE010000003.1"/>
</dbReference>
<feature type="transmembrane region" description="Helical" evidence="1">
    <location>
        <begin position="112"/>
        <end position="135"/>
    </location>
</feature>
<name>A0ABT9RQ76_9MICC</name>
<keyword evidence="2" id="KW-0732">Signal</keyword>
<dbReference type="EMBL" id="JAUSRE010000003">
    <property type="protein sequence ID" value="MDP9887385.1"/>
    <property type="molecule type" value="Genomic_DNA"/>
</dbReference>
<keyword evidence="1" id="KW-1133">Transmembrane helix</keyword>
<keyword evidence="1" id="KW-0472">Membrane</keyword>
<organism evidence="3 4">
    <name type="scientific">Pseudarthrobacter enclensis</name>
    <dbReference type="NCBI Taxonomy" id="993070"/>
    <lineage>
        <taxon>Bacteria</taxon>
        <taxon>Bacillati</taxon>
        <taxon>Actinomycetota</taxon>
        <taxon>Actinomycetes</taxon>
        <taxon>Micrococcales</taxon>
        <taxon>Micrococcaceae</taxon>
        <taxon>Pseudarthrobacter</taxon>
    </lineage>
</organism>
<comment type="caution">
    <text evidence="3">The sequence shown here is derived from an EMBL/GenBank/DDBJ whole genome shotgun (WGS) entry which is preliminary data.</text>
</comment>